<evidence type="ECO:0000259" key="6">
    <source>
        <dbReference type="PROSITE" id="PS51007"/>
    </source>
</evidence>
<evidence type="ECO:0000256" key="1">
    <source>
        <dbReference type="ARBA" id="ARBA00022617"/>
    </source>
</evidence>
<name>A0ABM8QTM9_9BACT</name>
<evidence type="ECO:0000256" key="3">
    <source>
        <dbReference type="ARBA" id="ARBA00023004"/>
    </source>
</evidence>
<reference evidence="7 8" key="1">
    <citation type="submission" date="2021-02" db="EMBL/GenBank/DDBJ databases">
        <authorList>
            <person name="Han P."/>
        </authorList>
    </citation>
    <scope>NUCLEOTIDE SEQUENCE [LARGE SCALE GENOMIC DNA]</scope>
    <source>
        <strain evidence="7">Candidatus Nitrospira sp. ZN2</strain>
    </source>
</reference>
<keyword evidence="8" id="KW-1185">Reference proteome</keyword>
<accession>A0ABM8QTM9</accession>
<evidence type="ECO:0000256" key="2">
    <source>
        <dbReference type="ARBA" id="ARBA00022723"/>
    </source>
</evidence>
<proteinExistence type="predicted"/>
<dbReference type="InterPro" id="IPR036909">
    <property type="entry name" value="Cyt_c-like_dom_sf"/>
</dbReference>
<dbReference type="Pfam" id="PF13442">
    <property type="entry name" value="Cytochrome_CBB3"/>
    <property type="match status" value="1"/>
</dbReference>
<gene>
    <name evidence="7" type="ORF">NSPZN2_11384</name>
</gene>
<dbReference type="PROSITE" id="PS51007">
    <property type="entry name" value="CYTC"/>
    <property type="match status" value="1"/>
</dbReference>
<feature type="domain" description="Cytochrome c" evidence="6">
    <location>
        <begin position="28"/>
        <end position="115"/>
    </location>
</feature>
<feature type="chain" id="PRO_5047434008" description="Cytochrome c domain-containing protein" evidence="5">
    <location>
        <begin position="25"/>
        <end position="128"/>
    </location>
</feature>
<dbReference type="InterPro" id="IPR009056">
    <property type="entry name" value="Cyt_c-like_dom"/>
</dbReference>
<dbReference type="Gene3D" id="1.10.760.10">
    <property type="entry name" value="Cytochrome c-like domain"/>
    <property type="match status" value="1"/>
</dbReference>
<keyword evidence="2 4" id="KW-0479">Metal-binding</keyword>
<keyword evidence="3 4" id="KW-0408">Iron</keyword>
<organism evidence="7 8">
    <name type="scientific">Nitrospira defluvii</name>
    <dbReference type="NCBI Taxonomy" id="330214"/>
    <lineage>
        <taxon>Bacteria</taxon>
        <taxon>Pseudomonadati</taxon>
        <taxon>Nitrospirota</taxon>
        <taxon>Nitrospiria</taxon>
        <taxon>Nitrospirales</taxon>
        <taxon>Nitrospiraceae</taxon>
        <taxon>Nitrospira</taxon>
    </lineage>
</organism>
<sequence length="128" mass="13879">MAPFSDRLFLALVLVGSGSALLMAQPSDVLDRGQIIYREHCMECHGETGKGDGPKAPFLSPRPGNLVSAATSAKTDTELLRTIAHGKPRTAMPAWQDRLAVEDQQAALHYIRFLVRFSRSSTPPPPAP</sequence>
<keyword evidence="1 4" id="KW-0349">Heme</keyword>
<evidence type="ECO:0000313" key="7">
    <source>
        <dbReference type="EMBL" id="CAE6714537.1"/>
    </source>
</evidence>
<comment type="caution">
    <text evidence="7">The sequence shown here is derived from an EMBL/GenBank/DDBJ whole genome shotgun (WGS) entry which is preliminary data.</text>
</comment>
<protein>
    <recommendedName>
        <fullName evidence="6">Cytochrome c domain-containing protein</fullName>
    </recommendedName>
</protein>
<feature type="signal peptide" evidence="5">
    <location>
        <begin position="1"/>
        <end position="24"/>
    </location>
</feature>
<dbReference type="SUPFAM" id="SSF46626">
    <property type="entry name" value="Cytochrome c"/>
    <property type="match status" value="1"/>
</dbReference>
<dbReference type="EMBL" id="CAJNBJ010000001">
    <property type="protein sequence ID" value="CAE6714537.1"/>
    <property type="molecule type" value="Genomic_DNA"/>
</dbReference>
<evidence type="ECO:0000313" key="8">
    <source>
        <dbReference type="Proteomes" id="UP000675880"/>
    </source>
</evidence>
<evidence type="ECO:0000256" key="5">
    <source>
        <dbReference type="SAM" id="SignalP"/>
    </source>
</evidence>
<dbReference type="Proteomes" id="UP000675880">
    <property type="component" value="Unassembled WGS sequence"/>
</dbReference>
<evidence type="ECO:0000256" key="4">
    <source>
        <dbReference type="PROSITE-ProRule" id="PRU00433"/>
    </source>
</evidence>
<keyword evidence="5" id="KW-0732">Signal</keyword>
<dbReference type="RefSeq" id="WP_213041136.1">
    <property type="nucleotide sequence ID" value="NZ_CAJNBJ010000001.1"/>
</dbReference>